<evidence type="ECO:0000256" key="3">
    <source>
        <dbReference type="ARBA" id="ARBA00022982"/>
    </source>
</evidence>
<reference evidence="9" key="1">
    <citation type="submission" date="2017-01" db="EMBL/GenBank/DDBJ databases">
        <authorList>
            <person name="Varghese N."/>
            <person name="Submissions S."/>
        </authorList>
    </citation>
    <scope>NUCLEOTIDE SEQUENCE [LARGE SCALE GENOMIC DNA]</scope>
    <source>
        <strain evidence="9">ATCC 12950</strain>
    </source>
</reference>
<keyword evidence="3" id="KW-0249">Electron transport</keyword>
<keyword evidence="4" id="KW-1015">Disulfide bond</keyword>
<dbReference type="InterPro" id="IPR013766">
    <property type="entry name" value="Thioredoxin_domain"/>
</dbReference>
<dbReference type="PANTHER" id="PTHR45663">
    <property type="entry name" value="GEO12009P1"/>
    <property type="match status" value="1"/>
</dbReference>
<dbReference type="PANTHER" id="PTHR45663:SF11">
    <property type="entry name" value="GEO12009P1"/>
    <property type="match status" value="1"/>
</dbReference>
<dbReference type="GO" id="GO:0005737">
    <property type="term" value="C:cytoplasm"/>
    <property type="evidence" value="ECO:0007669"/>
    <property type="project" value="TreeGrafter"/>
</dbReference>
<feature type="domain" description="Thioredoxin" evidence="7">
    <location>
        <begin position="23"/>
        <end position="149"/>
    </location>
</feature>
<evidence type="ECO:0000313" key="8">
    <source>
        <dbReference type="EMBL" id="SIQ69049.1"/>
    </source>
</evidence>
<evidence type="ECO:0000313" key="9">
    <source>
        <dbReference type="Proteomes" id="UP000186096"/>
    </source>
</evidence>
<sequence length="150" mass="15943">MPPKVVESSVVRCPHCGRNNRVPKAGAGAPRCGECREPLPWVVDAGDEDFAEVAEVAEAARIPVVVDFWASWCGPCRMVSPALQQVATELAGRIKLVKVNIDEAPETSRRFGVQAVPTLVVLRLGQVVAQRAGAAPAPVLREWVGDALAG</sequence>
<dbReference type="PROSITE" id="PS51352">
    <property type="entry name" value="THIOREDOXIN_2"/>
    <property type="match status" value="1"/>
</dbReference>
<dbReference type="CDD" id="cd02947">
    <property type="entry name" value="TRX_family"/>
    <property type="match status" value="1"/>
</dbReference>
<evidence type="ECO:0000256" key="2">
    <source>
        <dbReference type="ARBA" id="ARBA00022448"/>
    </source>
</evidence>
<dbReference type="InterPro" id="IPR036249">
    <property type="entry name" value="Thioredoxin-like_sf"/>
</dbReference>
<keyword evidence="5" id="KW-0676">Redox-active center</keyword>
<dbReference type="PRINTS" id="PR00421">
    <property type="entry name" value="THIOREDOXIN"/>
</dbReference>
<dbReference type="SUPFAM" id="SSF52833">
    <property type="entry name" value="Thioredoxin-like"/>
    <property type="match status" value="1"/>
</dbReference>
<dbReference type="STRING" id="58117.SAMN05421833_103154"/>
<dbReference type="RefSeq" id="WP_208865550.1">
    <property type="nucleotide sequence ID" value="NZ_FTNI01000003.1"/>
</dbReference>
<comment type="similarity">
    <text evidence="1">Belongs to the thioredoxin family.</text>
</comment>
<evidence type="ECO:0000256" key="1">
    <source>
        <dbReference type="ARBA" id="ARBA00008987"/>
    </source>
</evidence>
<dbReference type="PROSITE" id="PS00194">
    <property type="entry name" value="THIOREDOXIN_1"/>
    <property type="match status" value="1"/>
</dbReference>
<evidence type="ECO:0000256" key="4">
    <source>
        <dbReference type="ARBA" id="ARBA00023157"/>
    </source>
</evidence>
<keyword evidence="9" id="KW-1185">Reference proteome</keyword>
<gene>
    <name evidence="8" type="ORF">SAMN05421833_103154</name>
</gene>
<dbReference type="GO" id="GO:0015035">
    <property type="term" value="F:protein-disulfide reductase activity"/>
    <property type="evidence" value="ECO:0007669"/>
    <property type="project" value="UniProtKB-UniRule"/>
</dbReference>
<dbReference type="Gene3D" id="2.30.30.380">
    <property type="entry name" value="Zn-finger domain of Sec23/24"/>
    <property type="match status" value="1"/>
</dbReference>
<name>A0A1N6UTZ0_9ACTN</name>
<dbReference type="AlphaFoldDB" id="A0A1N6UTZ0"/>
<dbReference type="Gene3D" id="3.40.30.10">
    <property type="entry name" value="Glutaredoxin"/>
    <property type="match status" value="1"/>
</dbReference>
<protein>
    <recommendedName>
        <fullName evidence="6">Thioredoxin</fullName>
    </recommendedName>
</protein>
<dbReference type="NCBIfam" id="TIGR01068">
    <property type="entry name" value="thioredoxin"/>
    <property type="match status" value="1"/>
</dbReference>
<keyword evidence="2" id="KW-0813">Transport</keyword>
<dbReference type="InterPro" id="IPR017937">
    <property type="entry name" value="Thioredoxin_CS"/>
</dbReference>
<evidence type="ECO:0000259" key="7">
    <source>
        <dbReference type="PROSITE" id="PS51352"/>
    </source>
</evidence>
<dbReference type="Proteomes" id="UP000186096">
    <property type="component" value="Unassembled WGS sequence"/>
</dbReference>
<evidence type="ECO:0000256" key="6">
    <source>
        <dbReference type="NCBIfam" id="TIGR01068"/>
    </source>
</evidence>
<accession>A0A1N6UTZ0</accession>
<dbReference type="EMBL" id="FTNI01000003">
    <property type="protein sequence ID" value="SIQ69049.1"/>
    <property type="molecule type" value="Genomic_DNA"/>
</dbReference>
<evidence type="ECO:0000256" key="5">
    <source>
        <dbReference type="ARBA" id="ARBA00023284"/>
    </source>
</evidence>
<dbReference type="Pfam" id="PF00085">
    <property type="entry name" value="Thioredoxin"/>
    <property type="match status" value="1"/>
</dbReference>
<proteinExistence type="inferred from homology"/>
<organism evidence="8 9">
    <name type="scientific">Microbispora rosea</name>
    <dbReference type="NCBI Taxonomy" id="58117"/>
    <lineage>
        <taxon>Bacteria</taxon>
        <taxon>Bacillati</taxon>
        <taxon>Actinomycetota</taxon>
        <taxon>Actinomycetes</taxon>
        <taxon>Streptosporangiales</taxon>
        <taxon>Streptosporangiaceae</taxon>
        <taxon>Microbispora</taxon>
    </lineage>
</organism>
<dbReference type="FunFam" id="3.40.30.10:FF:000001">
    <property type="entry name" value="Thioredoxin"/>
    <property type="match status" value="1"/>
</dbReference>
<dbReference type="InterPro" id="IPR005746">
    <property type="entry name" value="Thioredoxin"/>
</dbReference>